<dbReference type="EMBL" id="CP151509">
    <property type="protein sequence ID" value="WZN64214.1"/>
    <property type="molecule type" value="Genomic_DNA"/>
</dbReference>
<dbReference type="InterPro" id="IPR059120">
    <property type="entry name" value="Cullin-like_AB"/>
</dbReference>
<gene>
    <name evidence="6" type="ORF">HKI87_09g57680</name>
</gene>
<dbReference type="AlphaFoldDB" id="A0AAX4PDG0"/>
<dbReference type="PROSITE" id="PS50069">
    <property type="entry name" value="CULLIN_2"/>
    <property type="match status" value="1"/>
</dbReference>
<proteinExistence type="inferred from homology"/>
<evidence type="ECO:0000256" key="4">
    <source>
        <dbReference type="RuleBase" id="RU003829"/>
    </source>
</evidence>
<dbReference type="Pfam" id="PF26557">
    <property type="entry name" value="Cullin_AB"/>
    <property type="match status" value="1"/>
</dbReference>
<comment type="similarity">
    <text evidence="1 3 4">Belongs to the cullin family.</text>
</comment>
<dbReference type="GO" id="GO:0031461">
    <property type="term" value="C:cullin-RING ubiquitin ligase complex"/>
    <property type="evidence" value="ECO:0007669"/>
    <property type="project" value="InterPro"/>
</dbReference>
<dbReference type="InterPro" id="IPR016157">
    <property type="entry name" value="Cullin_CS"/>
</dbReference>
<evidence type="ECO:0000259" key="5">
    <source>
        <dbReference type="PROSITE" id="PS50069"/>
    </source>
</evidence>
<dbReference type="Pfam" id="PF10557">
    <property type="entry name" value="Cullin_Nedd8"/>
    <property type="match status" value="1"/>
</dbReference>
<dbReference type="Proteomes" id="UP001472866">
    <property type="component" value="Chromosome 09"/>
</dbReference>
<dbReference type="FunFam" id="1.20.1310.10:FF:000035">
    <property type="entry name" value="Ubiquitin ligase subunit CulD, putative"/>
    <property type="match status" value="1"/>
</dbReference>
<dbReference type="Gene3D" id="1.20.1310.10">
    <property type="entry name" value="Cullin Repeats"/>
    <property type="match status" value="4"/>
</dbReference>
<reference evidence="6 7" key="1">
    <citation type="submission" date="2024-03" db="EMBL/GenBank/DDBJ databases">
        <title>Complete genome sequence of the green alga Chloropicon roscoffensis RCC1871.</title>
        <authorList>
            <person name="Lemieux C."/>
            <person name="Pombert J.-F."/>
            <person name="Otis C."/>
            <person name="Turmel M."/>
        </authorList>
    </citation>
    <scope>NUCLEOTIDE SEQUENCE [LARGE SCALE GENOMIC DNA]</scope>
    <source>
        <strain evidence="6 7">RCC1871</strain>
    </source>
</reference>
<dbReference type="InterPro" id="IPR036317">
    <property type="entry name" value="Cullin_homology_sf"/>
</dbReference>
<dbReference type="InterPro" id="IPR019559">
    <property type="entry name" value="Cullin_neddylation_domain"/>
</dbReference>
<dbReference type="InterPro" id="IPR045093">
    <property type="entry name" value="Cullin"/>
</dbReference>
<dbReference type="SMART" id="SM00182">
    <property type="entry name" value="CULLIN"/>
    <property type="match status" value="1"/>
</dbReference>
<evidence type="ECO:0000256" key="3">
    <source>
        <dbReference type="PROSITE-ProRule" id="PRU00330"/>
    </source>
</evidence>
<dbReference type="PROSITE" id="PS01256">
    <property type="entry name" value="CULLIN_1"/>
    <property type="match status" value="1"/>
</dbReference>
<accession>A0AAX4PDG0</accession>
<keyword evidence="2" id="KW-0832">Ubl conjugation</keyword>
<dbReference type="FunFam" id="1.10.10.10:FF:000050">
    <property type="entry name" value="Cullin 4B"/>
    <property type="match status" value="1"/>
</dbReference>
<dbReference type="SUPFAM" id="SSF74788">
    <property type="entry name" value="Cullin repeat-like"/>
    <property type="match status" value="1"/>
</dbReference>
<dbReference type="SUPFAM" id="SSF75632">
    <property type="entry name" value="Cullin homology domain"/>
    <property type="match status" value="1"/>
</dbReference>
<protein>
    <submittedName>
        <fullName evidence="6">Cullin</fullName>
    </submittedName>
</protein>
<keyword evidence="7" id="KW-1185">Reference proteome</keyword>
<dbReference type="SMART" id="SM00884">
    <property type="entry name" value="Cullin_Nedd8"/>
    <property type="match status" value="1"/>
</dbReference>
<dbReference type="InterPro" id="IPR036390">
    <property type="entry name" value="WH_DNA-bd_sf"/>
</dbReference>
<sequence>MAARGGGQVGPAKKLKIKPLKLKPKLPANFVETTWAKLQRSIQAVFAEEKVAYSFEELYRAAEDLCLHKKAGFVYQNLVNECEAQVTRVLGKLSQNQGSTFLSELEKEWQTHCNQLLTIRSIFLYLDRTFVLQNAQLKSIFDMGLQLFCQQIEKSPGMERTLSSGLVEMIALERRGDQSVDRKILKSLVKMLLLLGLYSKHFEGEFLEETKSFYAKEGADKMRELSVLDYLVHCERRLEQEEEKCKEILDALTNSPLMKIVEDCLLKRHLDEILDKGFNKFVDQLKLVDLRRLYKLCFRVGGSDLVRTALCNYVKEKAGEYVTDDKNRSRMVQNLIDLKAAIDKVVLECFDDEESFHSSLKEAFEYSINLRQNRPAELVAKYIDAKLRSGNKGGGEEELENVLDSVLVIFRYISGKDVFEAFYKKDLAKRLLLGKSSSIDAEKSTIGKFKTECGSQFTNKLEGMFKDVDTSRDIMAGFKNSASVQSKLKHGMELYVNVLTTGYWPTYPPVEANLPAELRDYQEVFNKYYLSKHSGRRLMWQNSLGLCVVKCKFKKATKELVVSLFQTVVLMLYNDADKLTYEDIEKATGIEPKELKRTLQSLSLGKVRVLVKEPKTKEVNPTDTFAFHYEFTAPLYRLRINNIQLKETKEENQNTTERVFQDRQYQVDAAIVRIMKSRKTLSHTLLISEIYSQLRFPIKPSDLKKRIESLIDREYLERDASNAQIYNYLA</sequence>
<evidence type="ECO:0000256" key="1">
    <source>
        <dbReference type="ARBA" id="ARBA00006019"/>
    </source>
</evidence>
<dbReference type="SUPFAM" id="SSF46785">
    <property type="entry name" value="Winged helix' DNA-binding domain"/>
    <property type="match status" value="1"/>
</dbReference>
<dbReference type="InterPro" id="IPR016159">
    <property type="entry name" value="Cullin_repeat-like_dom_sf"/>
</dbReference>
<dbReference type="PANTHER" id="PTHR11932">
    <property type="entry name" value="CULLIN"/>
    <property type="match status" value="1"/>
</dbReference>
<dbReference type="Gene3D" id="3.30.230.130">
    <property type="entry name" value="Cullin, Chain C, Domain 2"/>
    <property type="match status" value="1"/>
</dbReference>
<dbReference type="FunFam" id="1.20.1310.10:FF:000001">
    <property type="entry name" value="Cullin 3"/>
    <property type="match status" value="1"/>
</dbReference>
<name>A0AAX4PDG0_9CHLO</name>
<feature type="domain" description="Cullin family profile" evidence="5">
    <location>
        <begin position="374"/>
        <end position="603"/>
    </location>
</feature>
<evidence type="ECO:0000313" key="7">
    <source>
        <dbReference type="Proteomes" id="UP001472866"/>
    </source>
</evidence>
<dbReference type="InterPro" id="IPR001373">
    <property type="entry name" value="Cullin_N"/>
</dbReference>
<dbReference type="GO" id="GO:0006511">
    <property type="term" value="P:ubiquitin-dependent protein catabolic process"/>
    <property type="evidence" value="ECO:0007669"/>
    <property type="project" value="InterPro"/>
</dbReference>
<dbReference type="InterPro" id="IPR016158">
    <property type="entry name" value="Cullin_homology"/>
</dbReference>
<dbReference type="Gene3D" id="1.10.10.10">
    <property type="entry name" value="Winged helix-like DNA-binding domain superfamily/Winged helix DNA-binding domain"/>
    <property type="match status" value="1"/>
</dbReference>
<dbReference type="FunFam" id="1.20.1310.10:FF:000024">
    <property type="entry name" value="Cullin-4 like"/>
    <property type="match status" value="1"/>
</dbReference>
<dbReference type="Pfam" id="PF00888">
    <property type="entry name" value="Cullin"/>
    <property type="match status" value="1"/>
</dbReference>
<evidence type="ECO:0000313" key="6">
    <source>
        <dbReference type="EMBL" id="WZN64214.1"/>
    </source>
</evidence>
<dbReference type="GO" id="GO:0031625">
    <property type="term" value="F:ubiquitin protein ligase binding"/>
    <property type="evidence" value="ECO:0007669"/>
    <property type="project" value="InterPro"/>
</dbReference>
<evidence type="ECO:0000256" key="2">
    <source>
        <dbReference type="ARBA" id="ARBA00022843"/>
    </source>
</evidence>
<dbReference type="FunFam" id="3.30.230.130:FF:000001">
    <property type="entry name" value="Cullin 4A"/>
    <property type="match status" value="1"/>
</dbReference>
<dbReference type="InterPro" id="IPR036388">
    <property type="entry name" value="WH-like_DNA-bd_sf"/>
</dbReference>
<organism evidence="6 7">
    <name type="scientific">Chloropicon roscoffensis</name>
    <dbReference type="NCBI Taxonomy" id="1461544"/>
    <lineage>
        <taxon>Eukaryota</taxon>
        <taxon>Viridiplantae</taxon>
        <taxon>Chlorophyta</taxon>
        <taxon>Chloropicophyceae</taxon>
        <taxon>Chloropicales</taxon>
        <taxon>Chloropicaceae</taxon>
        <taxon>Chloropicon</taxon>
    </lineage>
</organism>